<organism evidence="1 2">
    <name type="scientific">Pseudomonas violetae</name>
    <dbReference type="NCBI Taxonomy" id="2915813"/>
    <lineage>
        <taxon>Bacteria</taxon>
        <taxon>Pseudomonadati</taxon>
        <taxon>Pseudomonadota</taxon>
        <taxon>Gammaproteobacteria</taxon>
        <taxon>Pseudomonadales</taxon>
        <taxon>Pseudomonadaceae</taxon>
        <taxon>Pseudomonas</taxon>
    </lineage>
</organism>
<name>A0ABT0F7T9_9PSED</name>
<sequence>MEETCPKLLTKQELDSMSARMGANADQWLEKKLKPTKARKPKADKAIRRPPKVVANPFAGYLMRLDDYQRCYPLFAMDIIEGIARLDWHNRDIGQGGVSKPLSVRRIITVLEWLPEITNEAVQDLLNLGERHARRYVKAVELAIPRMMKCRPDSLRFEMDGIEAPRKSCDWDDELLPPTPEELAKLHHDLRTFTEYGTADKYERQYPAMPVGGVVVALPKRELVRQMLAEGKSVKAIEREVGITAKTIRRWREEGQAA</sequence>
<dbReference type="RefSeq" id="WP_247294363.1">
    <property type="nucleotide sequence ID" value="NZ_JAKNRW010000051.1"/>
</dbReference>
<accession>A0ABT0F7T9</accession>
<keyword evidence="2" id="KW-1185">Reference proteome</keyword>
<dbReference type="EMBL" id="JAKNRW010000051">
    <property type="protein sequence ID" value="MCK1794090.1"/>
    <property type="molecule type" value="Genomic_DNA"/>
</dbReference>
<proteinExistence type="predicted"/>
<gene>
    <name evidence="1" type="ORF">L9059_28685</name>
</gene>
<dbReference type="Proteomes" id="UP001299876">
    <property type="component" value="Unassembled WGS sequence"/>
</dbReference>
<reference evidence="1 2" key="1">
    <citation type="submission" date="2022-02" db="EMBL/GenBank/DDBJ databases">
        <title>Comparative genomics of the first Antarctic Pseudomonas spp. capable of biotransforming 2,4,6-Trinitrotoluene.</title>
        <authorList>
            <person name="Cabrera M.A."/>
            <person name="Marquez S.L."/>
            <person name="Perez-Donoso J.M."/>
        </authorList>
    </citation>
    <scope>NUCLEOTIDE SEQUENCE [LARGE SCALE GENOMIC DNA]</scope>
    <source>
        <strain evidence="1 2">TNT19</strain>
    </source>
</reference>
<comment type="caution">
    <text evidence="1">The sequence shown here is derived from an EMBL/GenBank/DDBJ whole genome shotgun (WGS) entry which is preliminary data.</text>
</comment>
<protein>
    <submittedName>
        <fullName evidence="1">Helix-turn-helix domain-containing protein</fullName>
    </submittedName>
</protein>
<evidence type="ECO:0000313" key="2">
    <source>
        <dbReference type="Proteomes" id="UP001299876"/>
    </source>
</evidence>
<evidence type="ECO:0000313" key="1">
    <source>
        <dbReference type="EMBL" id="MCK1794090.1"/>
    </source>
</evidence>